<feature type="compositionally biased region" description="Basic and acidic residues" evidence="2">
    <location>
        <begin position="194"/>
        <end position="203"/>
    </location>
</feature>
<accession>M3CNU3</accession>
<keyword evidence="1" id="KW-0175">Coiled coil</keyword>
<evidence type="ECO:0000313" key="4">
    <source>
        <dbReference type="Proteomes" id="UP000016931"/>
    </source>
</evidence>
<protein>
    <submittedName>
        <fullName evidence="3">Uncharacterized protein</fullName>
    </submittedName>
</protein>
<dbReference type="eggNOG" id="ENOG502RA8M">
    <property type="taxonomic scope" value="Eukaryota"/>
</dbReference>
<feature type="compositionally biased region" description="Acidic residues" evidence="2">
    <location>
        <begin position="299"/>
        <end position="310"/>
    </location>
</feature>
<dbReference type="HOGENOM" id="CLU_576425_0_0_1"/>
<proteinExistence type="predicted"/>
<dbReference type="AlphaFoldDB" id="M3CNU3"/>
<gene>
    <name evidence="3" type="ORF">SEPMUDRAFT_60263</name>
</gene>
<sequence length="474" mass="53149">MSYQQQFHTRLLQQLNDTNSRNLELQCLLAQKDDQLSTLNTRLSTALVSPGAGSGSQSDSQGHASIANLQRRNADTQRLLDHAQQAAAAAEGKLKSSTSRFQQIEADLRNQVNELQTELRHCNQQLKNRGGGGGSQQPHKSAQWTASTGVAPRAELDAANAEVKRLRSAFASLQKQFEQEKKEGGQHRRFPIADSEKSRHIEHQDDEETMPSLKQEQVDIPCAPVASGPAPKQIRQSLAPGPHRESTHSLVVADSNARPLQAQKRSRPSLSKHGARMSPAKKARSEVAEQSDSSSSAEATEDELDNDEEFSLSTAPAATSLQQKSIVHHPDVIKDLQQRFEFQAVTEHYHSGDIDTFHSRDDLSGECAELWARIKKQVDEWEEAKGEDWRFEFEKPGYRMVNPPCVTTKLKGKGGKMQWRAGCEGKFACKKCVAEERPCFTWNGEEFWLLPLHEEDRKWKVEAGSEIRYWLNVE</sequence>
<feature type="compositionally biased region" description="Low complexity" evidence="2">
    <location>
        <begin position="288"/>
        <end position="298"/>
    </location>
</feature>
<organism evidence="3 4">
    <name type="scientific">Sphaerulina musiva (strain SO2202)</name>
    <name type="common">Poplar stem canker fungus</name>
    <name type="synonym">Septoria musiva</name>
    <dbReference type="NCBI Taxonomy" id="692275"/>
    <lineage>
        <taxon>Eukaryota</taxon>
        <taxon>Fungi</taxon>
        <taxon>Dikarya</taxon>
        <taxon>Ascomycota</taxon>
        <taxon>Pezizomycotina</taxon>
        <taxon>Dothideomycetes</taxon>
        <taxon>Dothideomycetidae</taxon>
        <taxon>Mycosphaerellales</taxon>
        <taxon>Mycosphaerellaceae</taxon>
        <taxon>Sphaerulina</taxon>
    </lineage>
</organism>
<feature type="compositionally biased region" description="Basic and acidic residues" evidence="2">
    <location>
        <begin position="177"/>
        <end position="186"/>
    </location>
</feature>
<evidence type="ECO:0000256" key="2">
    <source>
        <dbReference type="SAM" id="MobiDB-lite"/>
    </source>
</evidence>
<dbReference type="GeneID" id="27906655"/>
<feature type="compositionally biased region" description="Basic residues" evidence="2">
    <location>
        <begin position="273"/>
        <end position="282"/>
    </location>
</feature>
<dbReference type="OrthoDB" id="3854292at2759"/>
<feature type="region of interest" description="Disordered" evidence="2">
    <location>
        <begin position="125"/>
        <end position="148"/>
    </location>
</feature>
<dbReference type="EMBL" id="KB456261">
    <property type="protein sequence ID" value="EMF15438.1"/>
    <property type="molecule type" value="Genomic_DNA"/>
</dbReference>
<evidence type="ECO:0000256" key="1">
    <source>
        <dbReference type="SAM" id="Coils"/>
    </source>
</evidence>
<feature type="compositionally biased region" description="Polar residues" evidence="2">
    <location>
        <begin position="136"/>
        <end position="148"/>
    </location>
</feature>
<dbReference type="RefSeq" id="XP_016763559.1">
    <property type="nucleotide sequence ID" value="XM_016909518.1"/>
</dbReference>
<evidence type="ECO:0000313" key="3">
    <source>
        <dbReference type="EMBL" id="EMF15438.1"/>
    </source>
</evidence>
<feature type="region of interest" description="Disordered" evidence="2">
    <location>
        <begin position="177"/>
        <end position="310"/>
    </location>
</feature>
<feature type="coiled-coil region" evidence="1">
    <location>
        <begin position="66"/>
        <end position="125"/>
    </location>
</feature>
<name>M3CNU3_SPHMS</name>
<reference evidence="3 4" key="1">
    <citation type="journal article" date="2012" name="PLoS Pathog.">
        <title>Diverse lifestyles and strategies of plant pathogenesis encoded in the genomes of eighteen Dothideomycetes fungi.</title>
        <authorList>
            <person name="Ohm R.A."/>
            <person name="Feau N."/>
            <person name="Henrissat B."/>
            <person name="Schoch C.L."/>
            <person name="Horwitz B.A."/>
            <person name="Barry K.W."/>
            <person name="Condon B.J."/>
            <person name="Copeland A.C."/>
            <person name="Dhillon B."/>
            <person name="Glaser F."/>
            <person name="Hesse C.N."/>
            <person name="Kosti I."/>
            <person name="LaButti K."/>
            <person name="Lindquist E.A."/>
            <person name="Lucas S."/>
            <person name="Salamov A.A."/>
            <person name="Bradshaw R.E."/>
            <person name="Ciuffetti L."/>
            <person name="Hamelin R.C."/>
            <person name="Kema G.H.J."/>
            <person name="Lawrence C."/>
            <person name="Scott J.A."/>
            <person name="Spatafora J.W."/>
            <person name="Turgeon B.G."/>
            <person name="de Wit P.J.G.M."/>
            <person name="Zhong S."/>
            <person name="Goodwin S.B."/>
            <person name="Grigoriev I.V."/>
        </authorList>
    </citation>
    <scope>NUCLEOTIDE SEQUENCE [LARGE SCALE GENOMIC DNA]</scope>
    <source>
        <strain evidence="3 4">SO2202</strain>
    </source>
</reference>
<keyword evidence="4" id="KW-1185">Reference proteome</keyword>
<dbReference type="OMA" id="RYWINRE"/>
<dbReference type="Proteomes" id="UP000016931">
    <property type="component" value="Unassembled WGS sequence"/>
</dbReference>